<dbReference type="EMBL" id="AUBJ02000001">
    <property type="protein sequence ID" value="MCP2329739.1"/>
    <property type="molecule type" value="Genomic_DNA"/>
</dbReference>
<comment type="caution">
    <text evidence="3">The sequence shown here is derived from an EMBL/GenBank/DDBJ whole genome shotgun (WGS) entry which is preliminary data.</text>
</comment>
<proteinExistence type="predicted"/>
<dbReference type="InterPro" id="IPR032477">
    <property type="entry name" value="Glyco_hydro_64"/>
</dbReference>
<dbReference type="RefSeq" id="WP_026419162.1">
    <property type="nucleotide sequence ID" value="NZ_AUBJ02000001.1"/>
</dbReference>
<dbReference type="PROSITE" id="PS52006">
    <property type="entry name" value="GH64"/>
    <property type="match status" value="1"/>
</dbReference>
<reference evidence="3 4" key="1">
    <citation type="submission" date="2022-06" db="EMBL/GenBank/DDBJ databases">
        <title>Genomic Encyclopedia of Type Strains, Phase I: the one thousand microbial genomes (KMG-I) project.</title>
        <authorList>
            <person name="Kyrpides N."/>
        </authorList>
    </citation>
    <scope>NUCLEOTIDE SEQUENCE [LARGE SCALE GENOMIC DNA]</scope>
    <source>
        <strain evidence="3 4">DSM 43889</strain>
    </source>
</reference>
<protein>
    <submittedName>
        <fullName evidence="3">Beta-1,3-glucanase</fullName>
    </submittedName>
</protein>
<feature type="chain" id="PRO_5046784819" evidence="1">
    <location>
        <begin position="29"/>
        <end position="390"/>
    </location>
</feature>
<organism evidence="3 4">
    <name type="scientific">Actinoalloteichus caeruleus DSM 43889</name>
    <dbReference type="NCBI Taxonomy" id="1120930"/>
    <lineage>
        <taxon>Bacteria</taxon>
        <taxon>Bacillati</taxon>
        <taxon>Actinomycetota</taxon>
        <taxon>Actinomycetes</taxon>
        <taxon>Pseudonocardiales</taxon>
        <taxon>Pseudonocardiaceae</taxon>
        <taxon>Actinoalloteichus</taxon>
        <taxon>Actinoalloteichus cyanogriseus</taxon>
    </lineage>
</organism>
<evidence type="ECO:0000259" key="2">
    <source>
        <dbReference type="PROSITE" id="PS52006"/>
    </source>
</evidence>
<dbReference type="Gene3D" id="2.60.110.10">
    <property type="entry name" value="Thaumatin"/>
    <property type="match status" value="1"/>
</dbReference>
<evidence type="ECO:0000313" key="4">
    <source>
        <dbReference type="Proteomes" id="UP000791080"/>
    </source>
</evidence>
<name>A0ABT1JB54_ACTCY</name>
<evidence type="ECO:0000313" key="3">
    <source>
        <dbReference type="EMBL" id="MCP2329739.1"/>
    </source>
</evidence>
<dbReference type="Gene3D" id="3.30.920.50">
    <property type="entry name" value="Beta-1,3-glucanase, C-terminal domain"/>
    <property type="match status" value="1"/>
</dbReference>
<sequence>MVTRRMFLGGLAATATSGALIGSGTVSAASGPVAPAAARVPNSLPFTVVNDSGRYPNSALWMHLVGRELPSDRPVRMTPDGTLAYVSASDNDADGFADYAIPLNGAGDTRFDLPINFSGRAYFSVTEKIRFRVNPDDTLAYPAGWVESDPNYRILHDCMEFTYDATGMYCNTTKVDMFSMPLGIELTGSETQRTGFLVDGGREAVFAAMRGNPDFANLVVDDLRVIAPSHGIDSGLFSPTFYDSYVDAVWNRYQSDTLTVTANHTDFTGQVQGGLFTFTGGVSPFEKPTTRDVLFCDGALHAPNDGISGPVAAVLGASLNRSTLLDSARAPILDPDAFYLDQTSNHYSRVLHENMVDGKVYGFAFDDVGDFASYVQDHAPAGITVSINPF</sequence>
<dbReference type="Proteomes" id="UP000791080">
    <property type="component" value="Unassembled WGS sequence"/>
</dbReference>
<dbReference type="PROSITE" id="PS51318">
    <property type="entry name" value="TAT"/>
    <property type="match status" value="1"/>
</dbReference>
<dbReference type="InterPro" id="IPR037176">
    <property type="entry name" value="Osmotin/thaumatin-like_sf"/>
</dbReference>
<dbReference type="InterPro" id="IPR006311">
    <property type="entry name" value="TAT_signal"/>
</dbReference>
<dbReference type="PANTHER" id="PTHR38165">
    <property type="match status" value="1"/>
</dbReference>
<dbReference type="InterPro" id="IPR037398">
    <property type="entry name" value="Glyco_hydro_64_fam"/>
</dbReference>
<evidence type="ECO:0000256" key="1">
    <source>
        <dbReference type="SAM" id="SignalP"/>
    </source>
</evidence>
<accession>A0ABT1JB54</accession>
<dbReference type="InterPro" id="IPR042517">
    <property type="entry name" value="Glyco_hydro_64_N_2"/>
</dbReference>
<keyword evidence="4" id="KW-1185">Reference proteome</keyword>
<dbReference type="Pfam" id="PF16483">
    <property type="entry name" value="Glyco_hydro_64"/>
    <property type="match status" value="1"/>
</dbReference>
<feature type="signal peptide" evidence="1">
    <location>
        <begin position="1"/>
        <end position="28"/>
    </location>
</feature>
<dbReference type="PANTHER" id="PTHR38165:SF1">
    <property type="entry name" value="GLUCANASE B"/>
    <property type="match status" value="1"/>
</dbReference>
<gene>
    <name evidence="3" type="ORF">G443_000009</name>
</gene>
<keyword evidence="1" id="KW-0732">Signal</keyword>
<feature type="domain" description="GH64" evidence="2">
    <location>
        <begin position="41"/>
        <end position="389"/>
    </location>
</feature>